<dbReference type="Proteomes" id="UP000435187">
    <property type="component" value="Unassembled WGS sequence"/>
</dbReference>
<keyword evidence="5" id="KW-0560">Oxidoreductase</keyword>
<keyword evidence="4 8" id="KW-0479">Metal-binding</keyword>
<evidence type="ECO:0000256" key="6">
    <source>
        <dbReference type="ARBA" id="ARBA00023004"/>
    </source>
</evidence>
<dbReference type="EMBL" id="WJEE01000013">
    <property type="protein sequence ID" value="MRI66260.1"/>
    <property type="molecule type" value="Genomic_DNA"/>
</dbReference>
<dbReference type="Gene3D" id="1.10.630.10">
    <property type="entry name" value="Cytochrome P450"/>
    <property type="match status" value="1"/>
</dbReference>
<dbReference type="PRINTS" id="PR00463">
    <property type="entry name" value="EP450I"/>
</dbReference>
<gene>
    <name evidence="9" type="ORF">GH885_07850</name>
</gene>
<keyword evidence="7" id="KW-0503">Monooxygenase</keyword>
<keyword evidence="6 8" id="KW-0408">Iron</keyword>
<feature type="binding site" description="axial binding residue" evidence="8">
    <location>
        <position position="360"/>
    </location>
    <ligand>
        <name>heme</name>
        <dbReference type="ChEBI" id="CHEBI:30413"/>
    </ligand>
    <ligandPart>
        <name>Fe</name>
        <dbReference type="ChEBI" id="CHEBI:18248"/>
    </ligandPart>
</feature>
<name>A0A6N7QZV1_9BACI</name>
<evidence type="ECO:0000256" key="8">
    <source>
        <dbReference type="PIRSR" id="PIRSR602401-1"/>
    </source>
</evidence>
<evidence type="ECO:0000256" key="2">
    <source>
        <dbReference type="ARBA" id="ARBA00010617"/>
    </source>
</evidence>
<dbReference type="GO" id="GO:0004497">
    <property type="term" value="F:monooxygenase activity"/>
    <property type="evidence" value="ECO:0007669"/>
    <property type="project" value="UniProtKB-KW"/>
</dbReference>
<evidence type="ECO:0000256" key="5">
    <source>
        <dbReference type="ARBA" id="ARBA00023002"/>
    </source>
</evidence>
<dbReference type="GO" id="GO:0005506">
    <property type="term" value="F:iron ion binding"/>
    <property type="evidence" value="ECO:0007669"/>
    <property type="project" value="InterPro"/>
</dbReference>
<dbReference type="CDD" id="cd11067">
    <property type="entry name" value="CYP152"/>
    <property type="match status" value="1"/>
</dbReference>
<protein>
    <submittedName>
        <fullName evidence="9">Cytochrome P450</fullName>
    </submittedName>
</protein>
<dbReference type="GO" id="GO:0020037">
    <property type="term" value="F:heme binding"/>
    <property type="evidence" value="ECO:0007669"/>
    <property type="project" value="InterPro"/>
</dbReference>
<evidence type="ECO:0000256" key="7">
    <source>
        <dbReference type="ARBA" id="ARBA00023033"/>
    </source>
</evidence>
<sequence>MSDHQQLPQEKGLDHTLDLLKEGYYFIMNRSNKFDSRIFETRLLGEKAICLVGEQEAKLFYDNEKFQRKNAAPGRIQKTLFGKGGVQGLDNLDHRYRKAMFMSLMTADKLEEIRQFIREEWKNHLFDAQNDVNVYEAAKYVLTRVALRWTGVPFQKEEADQWVDEFSDLFEHAADVGPKHWKARRSRQKAEEWLEDLVQQVRKETINVDQNRALYQFSLHKDPNGELLKLNIVAVELLNLLRPIVAIAIYIDFALLAMYDYPAEAERIREGNGREFIQEVRRFYPFFPFTAARVKQDFTWNNYEFKKGTLTLLDLYGTNHDPVIWEDPNRFKSERFQNWQGNPFSFIPQGGGEFDIGHRCAGEWITIDILHETVDFFSKEISFDFPEQDFDYSMNDIPALPQSNIIITNIQIIQ</sequence>
<dbReference type="RefSeq" id="WP_153835006.1">
    <property type="nucleotide sequence ID" value="NZ_JBHUMW010000047.1"/>
</dbReference>
<evidence type="ECO:0000256" key="4">
    <source>
        <dbReference type="ARBA" id="ARBA00022723"/>
    </source>
</evidence>
<keyword evidence="10" id="KW-1185">Reference proteome</keyword>
<dbReference type="InterPro" id="IPR036396">
    <property type="entry name" value="Cyt_P450_sf"/>
</dbReference>
<comment type="cofactor">
    <cofactor evidence="1 8">
        <name>heme</name>
        <dbReference type="ChEBI" id="CHEBI:30413"/>
    </cofactor>
</comment>
<proteinExistence type="inferred from homology"/>
<evidence type="ECO:0000313" key="10">
    <source>
        <dbReference type="Proteomes" id="UP000435187"/>
    </source>
</evidence>
<dbReference type="InterPro" id="IPR002401">
    <property type="entry name" value="Cyt_P450_E_grp-I"/>
</dbReference>
<organism evidence="9 10">
    <name type="scientific">Gracilibacillus thailandensis</name>
    <dbReference type="NCBI Taxonomy" id="563735"/>
    <lineage>
        <taxon>Bacteria</taxon>
        <taxon>Bacillati</taxon>
        <taxon>Bacillota</taxon>
        <taxon>Bacilli</taxon>
        <taxon>Bacillales</taxon>
        <taxon>Bacillaceae</taxon>
        <taxon>Gracilibacillus</taxon>
    </lineage>
</organism>
<dbReference type="GO" id="GO:0016125">
    <property type="term" value="P:sterol metabolic process"/>
    <property type="evidence" value="ECO:0007669"/>
    <property type="project" value="TreeGrafter"/>
</dbReference>
<dbReference type="Pfam" id="PF00067">
    <property type="entry name" value="p450"/>
    <property type="match status" value="1"/>
</dbReference>
<comment type="similarity">
    <text evidence="2">Belongs to the cytochrome P450 family.</text>
</comment>
<evidence type="ECO:0000256" key="1">
    <source>
        <dbReference type="ARBA" id="ARBA00001971"/>
    </source>
</evidence>
<reference evidence="9 10" key="1">
    <citation type="submission" date="2019-10" db="EMBL/GenBank/DDBJ databases">
        <title>Gracilibacillus salitolerans sp. nov., a moderate halophile isolated from a saline soil in northwest China.</title>
        <authorList>
            <person name="Gan L."/>
        </authorList>
    </citation>
    <scope>NUCLEOTIDE SEQUENCE [LARGE SCALE GENOMIC DNA]</scope>
    <source>
        <strain evidence="9 10">TP2-8</strain>
    </source>
</reference>
<evidence type="ECO:0000313" key="9">
    <source>
        <dbReference type="EMBL" id="MRI66260.1"/>
    </source>
</evidence>
<comment type="caution">
    <text evidence="9">The sequence shown here is derived from an EMBL/GenBank/DDBJ whole genome shotgun (WGS) entry which is preliminary data.</text>
</comment>
<dbReference type="AlphaFoldDB" id="A0A6N7QZV1"/>
<dbReference type="PANTHER" id="PTHR24286:SF24">
    <property type="entry name" value="LANOSTEROL 14-ALPHA DEMETHYLASE"/>
    <property type="match status" value="1"/>
</dbReference>
<dbReference type="PANTHER" id="PTHR24286">
    <property type="entry name" value="CYTOCHROME P450 26"/>
    <property type="match status" value="1"/>
</dbReference>
<keyword evidence="3 8" id="KW-0349">Heme</keyword>
<dbReference type="GO" id="GO:0016705">
    <property type="term" value="F:oxidoreductase activity, acting on paired donors, with incorporation or reduction of molecular oxygen"/>
    <property type="evidence" value="ECO:0007669"/>
    <property type="project" value="InterPro"/>
</dbReference>
<evidence type="ECO:0000256" key="3">
    <source>
        <dbReference type="ARBA" id="ARBA00022617"/>
    </source>
</evidence>
<accession>A0A6N7QZV1</accession>
<dbReference type="SUPFAM" id="SSF48264">
    <property type="entry name" value="Cytochrome P450"/>
    <property type="match status" value="1"/>
</dbReference>
<dbReference type="InterPro" id="IPR001128">
    <property type="entry name" value="Cyt_P450"/>
</dbReference>